<evidence type="ECO:0000313" key="3">
    <source>
        <dbReference type="Proteomes" id="UP001237207"/>
    </source>
</evidence>
<keyword evidence="1" id="KW-1133">Transmembrane helix</keyword>
<dbReference type="EMBL" id="JAUSUC010000061">
    <property type="protein sequence ID" value="MDQ0216615.1"/>
    <property type="molecule type" value="Genomic_DNA"/>
</dbReference>
<keyword evidence="1" id="KW-0472">Membrane</keyword>
<keyword evidence="3" id="KW-1185">Reference proteome</keyword>
<dbReference type="AlphaFoldDB" id="A0AAJ1WKC9"/>
<name>A0AAJ1WKC9_9BACI</name>
<gene>
    <name evidence="2" type="ORF">J2S13_003089</name>
</gene>
<keyword evidence="1" id="KW-0812">Transmembrane</keyword>
<comment type="caution">
    <text evidence="2">The sequence shown here is derived from an EMBL/GenBank/DDBJ whole genome shotgun (WGS) entry which is preliminary data.</text>
</comment>
<protein>
    <submittedName>
        <fullName evidence="2">Uncharacterized protein</fullName>
    </submittedName>
</protein>
<evidence type="ECO:0000256" key="1">
    <source>
        <dbReference type="SAM" id="Phobius"/>
    </source>
</evidence>
<evidence type="ECO:0000313" key="2">
    <source>
        <dbReference type="EMBL" id="MDQ0216615.1"/>
    </source>
</evidence>
<dbReference type="Proteomes" id="UP001237207">
    <property type="component" value="Unassembled WGS sequence"/>
</dbReference>
<reference evidence="2" key="1">
    <citation type="submission" date="2023-07" db="EMBL/GenBank/DDBJ databases">
        <title>Genomic Encyclopedia of Type Strains, Phase IV (KMG-IV): sequencing the most valuable type-strain genomes for metagenomic binning, comparative biology and taxonomic classification.</title>
        <authorList>
            <person name="Goeker M."/>
        </authorList>
    </citation>
    <scope>NUCLEOTIDE SEQUENCE</scope>
    <source>
        <strain evidence="2">DSM 23947</strain>
    </source>
</reference>
<accession>A0AAJ1WKC9</accession>
<organism evidence="2 3">
    <name type="scientific">Oikeobacillus pervagus</name>
    <dbReference type="NCBI Taxonomy" id="1325931"/>
    <lineage>
        <taxon>Bacteria</taxon>
        <taxon>Bacillati</taxon>
        <taxon>Bacillota</taxon>
        <taxon>Bacilli</taxon>
        <taxon>Bacillales</taxon>
        <taxon>Bacillaceae</taxon>
        <taxon>Oikeobacillus</taxon>
    </lineage>
</organism>
<proteinExistence type="predicted"/>
<feature type="transmembrane region" description="Helical" evidence="1">
    <location>
        <begin position="13"/>
        <end position="36"/>
    </location>
</feature>
<sequence>MAELQTKLMQRKIVMITVLFILLVIIIFLIFSPFSVERKEERYVRKMNHIYLLMARNKKLANDLIQHYEKNIGNPPENPLFYQESNSWDQLKTNYSEQIQELQKGYETSSQLLQDLPEPPEPYITCYSLLLDAHILYRQYINLALHPTGTIDAYRKKQLALYEEMNEKFLELEKHLKLQKHIKVRFTN</sequence>
<dbReference type="RefSeq" id="WP_307258681.1">
    <property type="nucleotide sequence ID" value="NZ_JAUSUC010000061.1"/>
</dbReference>